<dbReference type="OMA" id="ILEQWHR"/>
<reference evidence="13 15" key="11">
    <citation type="journal article" date="2015" name="Genome Res.">
        <title>The Release 6 reference sequence of the Drosophila melanogaster genome.</title>
        <authorList>
            <person name="Hoskins R.A."/>
            <person name="Carlson J.W."/>
            <person name="Wan K.H."/>
            <person name="Park S."/>
            <person name="Mendez I."/>
            <person name="Galle S.E."/>
            <person name="Booth B.W."/>
            <person name="Pfeiffer B.D."/>
            <person name="George R.A."/>
            <person name="Svirskas R."/>
            <person name="Krzywinski M."/>
            <person name="Schein J."/>
            <person name="Accardo M.C."/>
            <person name="Damia E."/>
            <person name="Messina G."/>
            <person name="Mendez-Lago M."/>
            <person name="de Pablos B."/>
            <person name="Demakova O.V."/>
            <person name="Andreyeva E.N."/>
            <person name="Boldyreva L.V."/>
            <person name="Marra M."/>
            <person name="Carvalho A.B."/>
            <person name="Dimitri P."/>
            <person name="Villasante A."/>
            <person name="Zhimulev I.F."/>
            <person name="Rubin G.M."/>
            <person name="Karpen G.H."/>
            <person name="Celniker S.E."/>
        </authorList>
    </citation>
    <scope>NUCLEOTIDE SEQUENCE [LARGE SCALE GENOMIC DNA]</scope>
    <source>
        <strain evidence="15">Berkeley</strain>
    </source>
</reference>
<dbReference type="InterPro" id="IPR027417">
    <property type="entry name" value="P-loop_NTPase"/>
</dbReference>
<feature type="region of interest" description="Disordered" evidence="11">
    <location>
        <begin position="124"/>
        <end position="143"/>
    </location>
</feature>
<feature type="compositionally biased region" description="Basic and acidic residues" evidence="11">
    <location>
        <begin position="5109"/>
        <end position="5119"/>
    </location>
</feature>
<dbReference type="GlyGen" id="A8DYB0">
    <property type="glycosylation" value="2 sites"/>
</dbReference>
<proteinExistence type="evidence at protein level"/>
<feature type="compositionally biased region" description="Acidic residues" evidence="11">
    <location>
        <begin position="4891"/>
        <end position="4906"/>
    </location>
</feature>
<dbReference type="PANTHER" id="PTHR48103">
    <property type="entry name" value="MIDASIN-RELATED"/>
    <property type="match status" value="1"/>
</dbReference>
<dbReference type="GeneID" id="36268"/>
<dbReference type="AGR" id="FB:FBgn0033661"/>
<reference evidence="13 15" key="1">
    <citation type="journal article" date="2000" name="Science">
        <title>The genome sequence of Drosophila melanogaster.</title>
        <authorList>
            <person name="Adams M.D."/>
            <person name="Celniker S.E."/>
            <person name="Holt R.A."/>
            <person name="Evans C.A."/>
            <person name="Gocayne J.D."/>
            <person name="Amanatides P.G."/>
            <person name="Scherer S.E."/>
            <person name="Li P.W."/>
            <person name="Hoskins R.A."/>
            <person name="Galle R.F."/>
            <person name="George R.A."/>
            <person name="Lewis S.E."/>
            <person name="Richards S."/>
            <person name="Ashburner M."/>
            <person name="Henderson S.N."/>
            <person name="Sutton G.G."/>
            <person name="Wortman J.R."/>
            <person name="Yandell M.D."/>
            <person name="Zhang Q."/>
            <person name="Chen L.X."/>
            <person name="Brandon R.C."/>
            <person name="Rogers Y.H."/>
            <person name="Blazej R.G."/>
            <person name="Champe M."/>
            <person name="Pfeiffer B.D."/>
            <person name="Wan K.H."/>
            <person name="Doyle C."/>
            <person name="Baxter E.G."/>
            <person name="Helt G."/>
            <person name="Nelson C.R."/>
            <person name="Gabor G.L."/>
            <person name="Abril J.F."/>
            <person name="Agbayani A."/>
            <person name="An H.J."/>
            <person name="Andrews-Pfannkoch C."/>
            <person name="Baldwin D."/>
            <person name="Ballew R.M."/>
            <person name="Basu A."/>
            <person name="Baxendale J."/>
            <person name="Bayraktaroglu L."/>
            <person name="Beasley E.M."/>
            <person name="Beeson K.Y."/>
            <person name="Benos P.V."/>
            <person name="Berman B.P."/>
            <person name="Bhandari D."/>
            <person name="Bolshakov S."/>
            <person name="Borkova D."/>
            <person name="Botchan M.R."/>
            <person name="Bouck J."/>
            <person name="Brokstein P."/>
            <person name="Brottier P."/>
            <person name="Burtis K.C."/>
            <person name="Busam D.A."/>
            <person name="Butler H."/>
            <person name="Cadieu E."/>
            <person name="Center A."/>
            <person name="Chandra I."/>
            <person name="Cherry J.M."/>
            <person name="Cawley S."/>
            <person name="Dahlke C."/>
            <person name="Davenport L.B."/>
            <person name="Davies P."/>
            <person name="de Pablos B."/>
            <person name="Delcher A."/>
            <person name="Deng Z."/>
            <person name="Mays A.D."/>
            <person name="Dew I."/>
            <person name="Dietz S.M."/>
            <person name="Dodson K."/>
            <person name="Doup L.E."/>
            <person name="Downes M."/>
            <person name="Dugan-Rocha S."/>
            <person name="Dunkov B.C."/>
            <person name="Dunn P."/>
            <person name="Durbin K.J."/>
            <person name="Evangelista C.C."/>
            <person name="Ferraz C."/>
            <person name="Ferriera S."/>
            <person name="Fleischmann W."/>
            <person name="Fosler C."/>
            <person name="Gabrielian A.E."/>
            <person name="Garg N.S."/>
            <person name="Gelbart W.M."/>
            <person name="Glasser K."/>
            <person name="Glodek A."/>
            <person name="Gong F."/>
            <person name="Gorrell J.H."/>
            <person name="Gu Z."/>
            <person name="Guan P."/>
            <person name="Harris M."/>
            <person name="Harris N.L."/>
            <person name="Harvey D."/>
            <person name="Heiman T.J."/>
            <person name="Hernandez J.R."/>
            <person name="Houck J."/>
            <person name="Hostin D."/>
            <person name="Houston K.A."/>
            <person name="Howland T.J."/>
            <person name="Wei M.H."/>
            <person name="Ibegwam C."/>
            <person name="Jalali M."/>
            <person name="Kalush F."/>
            <person name="Karpen G.H."/>
            <person name="Ke Z."/>
            <person name="Kennison J.A."/>
            <person name="Ketchum K.A."/>
            <person name="Kimmel B.E."/>
            <person name="Kodira C.D."/>
            <person name="Kraft C."/>
            <person name="Kravitz S."/>
            <person name="Kulp D."/>
            <person name="Lai Z."/>
            <person name="Lasko P."/>
            <person name="Lei Y."/>
            <person name="Levitsky A.A."/>
            <person name="Li J."/>
            <person name="Li Z."/>
            <person name="Liang Y."/>
            <person name="Lin X."/>
            <person name="Liu X."/>
            <person name="Mattei B."/>
            <person name="McIntosh T.C."/>
            <person name="McLeod M.P."/>
            <person name="McPherson D."/>
            <person name="Merkulov G."/>
            <person name="Milshina N.V."/>
            <person name="Mobarry C."/>
            <person name="Morris J."/>
            <person name="Moshrefi A."/>
            <person name="Mount S.M."/>
            <person name="Moy M."/>
            <person name="Murphy B."/>
            <person name="Murphy L."/>
            <person name="Muzny D.M."/>
            <person name="Nelson D.L."/>
            <person name="Nelson D.R."/>
            <person name="Nelson K.A."/>
            <person name="Nixon K."/>
            <person name="Nusskern D.R."/>
            <person name="Pacleb J.M."/>
            <person name="Palazzolo M."/>
            <person name="Pittman G.S."/>
            <person name="Pan S."/>
            <person name="Pollard J."/>
            <person name="Puri V."/>
            <person name="Reese M.G."/>
            <person name="Reinert K."/>
            <person name="Remington K."/>
            <person name="Saunders R.D."/>
            <person name="Scheeler F."/>
            <person name="Shen H."/>
            <person name="Shue B.C."/>
            <person name="Siden-Kiamos I."/>
            <person name="Simpson M."/>
            <person name="Skupski M.P."/>
            <person name="Smith T."/>
            <person name="Spier E."/>
            <person name="Spradling A.C."/>
            <person name="Stapleton M."/>
            <person name="Strong R."/>
            <person name="Sun E."/>
            <person name="Svirskas R."/>
            <person name="Tector C."/>
            <person name="Turner R."/>
            <person name="Venter E."/>
            <person name="Wang A.H."/>
            <person name="Wang X."/>
            <person name="Wang Z.Y."/>
            <person name="Wassarman D.A."/>
            <person name="Weinstock G.M."/>
            <person name="Weissenbach J."/>
            <person name="Williams S.M."/>
            <person name="WoodageT"/>
            <person name="Worley K.C."/>
            <person name="Wu D."/>
            <person name="Yang S."/>
            <person name="Yao Q.A."/>
            <person name="Ye J."/>
            <person name="Yeh R.F."/>
            <person name="Zaveri J.S."/>
            <person name="Zhan M."/>
            <person name="Zhang G."/>
            <person name="Zhao Q."/>
            <person name="Zheng L."/>
            <person name="Zheng X.H."/>
            <person name="Zhong F.N."/>
            <person name="Zhong W."/>
            <person name="Zhou X."/>
            <person name="Zhu S."/>
            <person name="Zhu X."/>
            <person name="Smith H.O."/>
            <person name="Gibbs R.A."/>
            <person name="Myers E.W."/>
            <person name="Rubin G.M."/>
            <person name="Venter J.C."/>
        </authorList>
    </citation>
    <scope>NUCLEOTIDE SEQUENCE [LARGE SCALE GENOMIC DNA]</scope>
    <source>
        <strain evidence="15">Berkeley</strain>
    </source>
</reference>
<feature type="compositionally biased region" description="Basic and acidic residues" evidence="11">
    <location>
        <begin position="5062"/>
        <end position="5080"/>
    </location>
</feature>
<feature type="compositionally biased region" description="Basic and acidic residues" evidence="11">
    <location>
        <begin position="4692"/>
        <end position="4707"/>
    </location>
</feature>
<feature type="compositionally biased region" description="Basic and acidic residues" evidence="11">
    <location>
        <begin position="5088"/>
        <end position="5102"/>
    </location>
</feature>
<feature type="compositionally biased region" description="Basic and acidic residues" evidence="11">
    <location>
        <begin position="4979"/>
        <end position="4998"/>
    </location>
</feature>
<dbReference type="Gene3D" id="3.40.50.410">
    <property type="entry name" value="von Willebrand factor, type A domain"/>
    <property type="match status" value="1"/>
</dbReference>
<comment type="function">
    <text evidence="9">Nuclear chaperone required for maturation and nuclear export of pre-60S ribosome subunits.</text>
</comment>
<feature type="domain" description="VWFA" evidence="12">
    <location>
        <begin position="5322"/>
        <end position="5516"/>
    </location>
</feature>
<feature type="compositionally biased region" description="Low complexity" evidence="11">
    <location>
        <begin position="4965"/>
        <end position="4978"/>
    </location>
</feature>
<evidence type="ECO:0000256" key="7">
    <source>
        <dbReference type="ARBA" id="ARBA00023186"/>
    </source>
</evidence>
<dbReference type="PhylomeDB" id="A8DYB0"/>
<reference evidence="13 15" key="8">
    <citation type="journal article" date="2007" name="Science">
        <title>Sequence finishing and mapping of Drosophila melanogaster heterochromatin.</title>
        <authorList>
            <person name="Hoskins R.A."/>
            <person name="Carlson J.W."/>
            <person name="Kennedy C."/>
            <person name="Acevedo D."/>
            <person name="Evans-Holm M."/>
            <person name="Frise E."/>
            <person name="Wan K.H."/>
            <person name="Park S."/>
            <person name="Mendez-Lago M."/>
            <person name="Rossi F."/>
            <person name="Villasante A."/>
            <person name="Dimitri P."/>
            <person name="Karpen G.H."/>
            <person name="Celniker S.E."/>
        </authorList>
    </citation>
    <scope>NUCLEOTIDE SEQUENCE [LARGE SCALE GENOMIC DNA]</scope>
    <source>
        <strain evidence="15">Berkeley</strain>
    </source>
</reference>
<feature type="coiled-coil region" evidence="10">
    <location>
        <begin position="3194"/>
        <end position="3255"/>
    </location>
</feature>
<dbReference type="CDD" id="cd01460">
    <property type="entry name" value="vWA_midasin"/>
    <property type="match status" value="1"/>
</dbReference>
<dbReference type="ExpressionAtlas" id="A8DYB0">
    <property type="expression patterns" value="baseline and differential"/>
</dbReference>
<dbReference type="InParanoid" id="A8DYB0"/>
<dbReference type="SMART" id="SM00382">
    <property type="entry name" value="AAA"/>
    <property type="match status" value="5"/>
</dbReference>
<dbReference type="Bgee" id="FBgn0033661">
    <property type="expression patterns" value="Expressed in intestinal stem cell (Drosophila) in digestive tract and 159 other cell types or tissues"/>
</dbReference>
<reference evidence="13 15" key="5">
    <citation type="journal article" date="2002" name="Genome Biol.">
        <title>Heterochromatic sequences in a Drosophila whole-genome shotgun assembly.</title>
        <authorList>
            <person name="Hoskins R.A."/>
            <person name="Smith C.D."/>
            <person name="Carlson J.W."/>
            <person name="Carvalho A.B."/>
            <person name="Halpern A."/>
            <person name="Kaminker J.S."/>
            <person name="Kennedy C."/>
            <person name="Mungall C.J."/>
            <person name="Sullivan B.A."/>
            <person name="Sutton G.G."/>
            <person name="Yasuhara J.C."/>
            <person name="Wakimoto B.T."/>
            <person name="Myers E.W."/>
            <person name="Celniker S.E."/>
            <person name="Rubin G.M."/>
            <person name="Karpen G.H."/>
        </authorList>
    </citation>
    <scope>NUCLEOTIDE SEQUENCE [LARGE SCALE GENOMIC DNA]</scope>
    <source>
        <strain evidence="15">Berkeley</strain>
    </source>
</reference>
<dbReference type="InterPro" id="IPR011704">
    <property type="entry name" value="ATPase_dyneun-rel_AAA"/>
</dbReference>
<dbReference type="Pfam" id="PF17867">
    <property type="entry name" value="AAA_lid_7"/>
    <property type="match status" value="3"/>
</dbReference>
<evidence type="ECO:0000256" key="3">
    <source>
        <dbReference type="ARBA" id="ARBA00007188"/>
    </source>
</evidence>
<dbReference type="GO" id="GO:0016887">
    <property type="term" value="F:ATP hydrolysis activity"/>
    <property type="evidence" value="ECO:0000318"/>
    <property type="project" value="GO_Central"/>
</dbReference>
<dbReference type="Pfam" id="PF17865">
    <property type="entry name" value="AAA_lid_5"/>
    <property type="match status" value="1"/>
</dbReference>
<reference evidence="13 15" key="10">
    <citation type="journal article" date="2015" name="G3 (Bethesda)">
        <title>Gene Model Annotations for Drosophila melanogaster: The Rule-Benders.</title>
        <authorList>
            <consortium name="FlyBase Consortium"/>
            <person name="Crosby M.A."/>
            <person name="Gramates L.S."/>
            <person name="Dos Santos G."/>
            <person name="Matthews B.B."/>
            <person name="St Pierre S.E."/>
            <person name="Zhou P."/>
            <person name="Schroeder A.J."/>
            <person name="Falls K."/>
            <person name="Emmert D.B."/>
            <person name="Russo S.M."/>
            <person name="Gelbart W.M."/>
            <person name="null"/>
        </authorList>
    </citation>
    <scope>NUCLEOTIDE SEQUENCE [LARGE SCALE GENOMIC DNA]</scope>
    <source>
        <strain evidence="15">Berkeley</strain>
    </source>
</reference>
<dbReference type="SUPFAM" id="SSF53300">
    <property type="entry name" value="vWA-like"/>
    <property type="match status" value="1"/>
</dbReference>
<dbReference type="SMR" id="A8DYB0"/>
<keyword evidence="5 9" id="KW-0547">Nucleotide-binding</keyword>
<feature type="compositionally biased region" description="Basic and acidic residues" evidence="11">
    <location>
        <begin position="5155"/>
        <end position="5176"/>
    </location>
</feature>
<reference evidence="13 15" key="7">
    <citation type="journal article" date="2007" name="Science">
        <title>The Release 5.1 annotation of Drosophila melanogaster heterochromatin.</title>
        <authorList>
            <person name="Smith C.D."/>
            <person name="Shu S."/>
            <person name="Mungall C.J."/>
            <person name="Karpen G.H."/>
        </authorList>
    </citation>
    <scope>NUCLEOTIDE SEQUENCE [LARGE SCALE GENOMIC DNA]</scope>
    <source>
        <strain evidence="15">Berkeley</strain>
    </source>
</reference>
<dbReference type="EMBL" id="AE013599">
    <property type="protein sequence ID" value="ABV53770.2"/>
    <property type="molecule type" value="Genomic_DNA"/>
</dbReference>
<dbReference type="PROSITE" id="PS50234">
    <property type="entry name" value="VWFA"/>
    <property type="match status" value="1"/>
</dbReference>
<dbReference type="PANTHER" id="PTHR48103:SF2">
    <property type="entry name" value="MIDASIN"/>
    <property type="match status" value="1"/>
</dbReference>
<keyword evidence="15" id="KW-1185">Reference proteome</keyword>
<evidence type="ECO:0000259" key="12">
    <source>
        <dbReference type="PROSITE" id="PS50234"/>
    </source>
</evidence>
<dbReference type="GO" id="GO:0005524">
    <property type="term" value="F:ATP binding"/>
    <property type="evidence" value="ECO:0007669"/>
    <property type="project" value="UniProtKB-KW"/>
</dbReference>
<dbReference type="GO" id="GO:0000027">
    <property type="term" value="P:ribosomal large subunit assembly"/>
    <property type="evidence" value="ECO:0000318"/>
    <property type="project" value="GO_Central"/>
</dbReference>
<reference evidence="13 15" key="4">
    <citation type="journal article" date="2002" name="Genome Biol.">
        <title>The transposable elements of the Drosophila melanogaster euchromatin: a genomics perspective.</title>
        <authorList>
            <person name="Kaminker J.S."/>
            <person name="Bergman C.M."/>
            <person name="Kronmiller B."/>
            <person name="Carlson J."/>
            <person name="Svirskas R."/>
            <person name="Patel S."/>
            <person name="Frise E."/>
            <person name="Wheeler D.A."/>
            <person name="Lewis S.E."/>
            <person name="Rubin G.M."/>
            <person name="Ashburner M."/>
            <person name="Celniker S.E."/>
        </authorList>
    </citation>
    <scope>NUCLEOTIDE SEQUENCE [LARGE SCALE GENOMIC DNA]</scope>
    <source>
        <strain evidence="15">Berkeley</strain>
    </source>
</reference>
<dbReference type="Pfam" id="PF07728">
    <property type="entry name" value="AAA_5"/>
    <property type="match status" value="6"/>
</dbReference>
<dbReference type="FunFam" id="3.40.50.300:FF:000142">
    <property type="entry name" value="Midasin"/>
    <property type="match status" value="1"/>
</dbReference>
<comment type="similarity">
    <text evidence="3 9">Belongs to the midasin family.</text>
</comment>
<evidence type="ECO:0007829" key="16">
    <source>
        <dbReference type="PeptideAtlas" id="A8DYB0"/>
    </source>
</evidence>
<keyword evidence="6 9" id="KW-0067">ATP-binding</keyword>
<feature type="coiled-coil region" evidence="10">
    <location>
        <begin position="2942"/>
        <end position="2969"/>
    </location>
</feature>
<evidence type="ECO:0000256" key="4">
    <source>
        <dbReference type="ARBA" id="ARBA00017143"/>
    </source>
</evidence>
<evidence type="ECO:0000256" key="8">
    <source>
        <dbReference type="ARBA" id="ARBA00023242"/>
    </source>
</evidence>
<dbReference type="eggNOG" id="KOG1808">
    <property type="taxonomic scope" value="Eukaryota"/>
</dbReference>
<dbReference type="GO" id="GO:0005654">
    <property type="term" value="C:nucleoplasm"/>
    <property type="evidence" value="ECO:0007669"/>
    <property type="project" value="UniProtKB-SubCell"/>
</dbReference>
<feature type="compositionally biased region" description="Acidic residues" evidence="11">
    <location>
        <begin position="4709"/>
        <end position="4729"/>
    </location>
</feature>
<dbReference type="FunFam" id="3.40.50.300:FF:000582">
    <property type="entry name" value="Midasin"/>
    <property type="match status" value="1"/>
</dbReference>
<dbReference type="KEGG" id="dme:Dmel_CG13185"/>
<dbReference type="InterPro" id="IPR003593">
    <property type="entry name" value="AAA+_ATPase"/>
</dbReference>
<reference evidence="13 15" key="9">
    <citation type="journal article" date="2015" name="G3 (Bethesda)">
        <title>Gene Model Annotations for Drosophila melanogaster: Impact of High-Throughput Data.</title>
        <authorList>
            <consortium name="FlyBase Consortium"/>
            <person name="Matthews B.B."/>
            <person name="Dos Santos G."/>
            <person name="Crosby M.A."/>
            <person name="Emmert D.B."/>
            <person name="St Pierre S.E."/>
            <person name="Gramates L.S."/>
            <person name="Zhou P."/>
            <person name="Schroeder A.J."/>
            <person name="Falls K."/>
            <person name="Strelets V."/>
            <person name="Russo S.M."/>
            <person name="Gelbart W.M."/>
            <person name="null"/>
        </authorList>
    </citation>
    <scope>NUCLEOTIDE SEQUENCE [LARGE SCALE GENOMIC DNA]</scope>
    <source>
        <strain evidence="15">Berkeley</strain>
    </source>
</reference>
<dbReference type="PIRSF" id="PIRSF010340">
    <property type="entry name" value="Midasin"/>
    <property type="match status" value="1"/>
</dbReference>
<dbReference type="FunCoup" id="A8DYB0">
    <property type="interactions" value="1558"/>
</dbReference>
<evidence type="ECO:0000256" key="1">
    <source>
        <dbReference type="ARBA" id="ARBA00004604"/>
    </source>
</evidence>
<dbReference type="FunFam" id="3.40.50.300:FF:003265">
    <property type="entry name" value="Midasin"/>
    <property type="match status" value="1"/>
</dbReference>
<comment type="subcellular location">
    <subcellularLocation>
        <location evidence="1">Nucleus</location>
        <location evidence="1">Nucleolus</location>
    </subcellularLocation>
    <subcellularLocation>
        <location evidence="2">Nucleus</location>
        <location evidence="2">Nucleoplasm</location>
    </subcellularLocation>
</comment>
<keyword evidence="7 9" id="KW-0143">Chaperone</keyword>
<feature type="compositionally biased region" description="Acidic residues" evidence="11">
    <location>
        <begin position="4805"/>
        <end position="4815"/>
    </location>
</feature>
<dbReference type="Gene3D" id="3.40.50.300">
    <property type="entry name" value="P-loop containing nucleotide triphosphate hydrolases"/>
    <property type="match status" value="6"/>
</dbReference>
<dbReference type="FunFam" id="3.40.50.410:FF:000028">
    <property type="entry name" value="Midasin"/>
    <property type="match status" value="1"/>
</dbReference>
<feature type="compositionally biased region" description="Acidic residues" evidence="11">
    <location>
        <begin position="4676"/>
        <end position="4691"/>
    </location>
</feature>
<feature type="compositionally biased region" description="Basic and acidic residues" evidence="11">
    <location>
        <begin position="4773"/>
        <end position="4790"/>
    </location>
</feature>
<feature type="compositionally biased region" description="Acidic residues" evidence="11">
    <location>
        <begin position="4851"/>
        <end position="4882"/>
    </location>
</feature>
<evidence type="ECO:0000256" key="10">
    <source>
        <dbReference type="SAM" id="Coils"/>
    </source>
</evidence>
<dbReference type="VEuPathDB" id="VectorBase:FBgn0033661"/>
<feature type="compositionally biased region" description="Acidic residues" evidence="11">
    <location>
        <begin position="5120"/>
        <end position="5151"/>
    </location>
</feature>
<evidence type="ECO:0000313" key="13">
    <source>
        <dbReference type="EMBL" id="ABV53770.2"/>
    </source>
</evidence>
<dbReference type="InterPro" id="IPR040848">
    <property type="entry name" value="AAA_lid_7"/>
</dbReference>
<reference evidence="13 15" key="6">
    <citation type="journal article" date="2005" name="PLoS Comput. Biol.">
        <title>Combined evidence annotation of transposable elements in genome sequences.</title>
        <authorList>
            <person name="Quesneville H."/>
            <person name="Bergman C.M."/>
            <person name="Andrieu O."/>
            <person name="Autard D."/>
            <person name="Nouaud D."/>
            <person name="Ashburner M."/>
            <person name="Anxolabehere D."/>
        </authorList>
    </citation>
    <scope>NUCLEOTIDE SEQUENCE [LARGE SCALE GENOMIC DNA]</scope>
    <source>
        <strain evidence="15">Berkeley</strain>
    </source>
</reference>
<dbReference type="PaxDb" id="7227-FBpp0302006"/>
<dbReference type="InterPro" id="IPR012099">
    <property type="entry name" value="Midasin"/>
</dbReference>
<feature type="compositionally biased region" description="Basic and acidic residues" evidence="11">
    <location>
        <begin position="4923"/>
        <end position="4957"/>
    </location>
</feature>
<dbReference type="FunFam" id="3.40.50.300:FF:003531">
    <property type="entry name" value="Midasin"/>
    <property type="match status" value="1"/>
</dbReference>
<organism evidence="13 15">
    <name type="scientific">Drosophila melanogaster</name>
    <name type="common">Fruit fly</name>
    <dbReference type="NCBI Taxonomy" id="7227"/>
    <lineage>
        <taxon>Eukaryota</taxon>
        <taxon>Metazoa</taxon>
        <taxon>Ecdysozoa</taxon>
        <taxon>Arthropoda</taxon>
        <taxon>Hexapoda</taxon>
        <taxon>Insecta</taxon>
        <taxon>Pterygota</taxon>
        <taxon>Neoptera</taxon>
        <taxon>Endopterygota</taxon>
        <taxon>Diptera</taxon>
        <taxon>Brachycera</taxon>
        <taxon>Muscomorpha</taxon>
        <taxon>Ephydroidea</taxon>
        <taxon>Drosophilidae</taxon>
        <taxon>Drosophila</taxon>
        <taxon>Sophophora</taxon>
    </lineage>
</organism>
<evidence type="ECO:0000256" key="6">
    <source>
        <dbReference type="ARBA" id="ARBA00022840"/>
    </source>
</evidence>
<dbReference type="GO" id="GO:0005634">
    <property type="term" value="C:nucleus"/>
    <property type="evidence" value="ECO:0000318"/>
    <property type="project" value="GO_Central"/>
</dbReference>
<dbReference type="UCSC" id="CG13185-RC">
    <property type="organism name" value="d. melanogaster"/>
</dbReference>
<evidence type="ECO:0000313" key="14">
    <source>
        <dbReference type="FlyBase" id="FBgn0033661"/>
    </source>
</evidence>
<feature type="compositionally biased region" description="Polar residues" evidence="11">
    <location>
        <begin position="128"/>
        <end position="137"/>
    </location>
</feature>
<evidence type="ECO:0000313" key="15">
    <source>
        <dbReference type="Proteomes" id="UP000000803"/>
    </source>
</evidence>
<dbReference type="OrthoDB" id="422220at2759"/>
<keyword evidence="8 9" id="KW-0539">Nucleus</keyword>
<gene>
    <name evidence="13" type="primary">Dmel\CG13185</name>
    <name evidence="13" type="synonym">CG18329</name>
    <name evidence="13 14" type="ORF">CG13185</name>
    <name evidence="13" type="ORF">Dmel_CG13185</name>
</gene>
<feature type="compositionally biased region" description="Acidic residues" evidence="11">
    <location>
        <begin position="4824"/>
        <end position="4838"/>
    </location>
</feature>
<feature type="compositionally biased region" description="Basic and acidic residues" evidence="11">
    <location>
        <begin position="4730"/>
        <end position="4765"/>
    </location>
</feature>
<reference evidence="13 15" key="2">
    <citation type="journal article" date="2002" name="Genome Biol.">
        <title>Finishing a whole-genome shotgun: release 3 of the Drosophila melanogaster euchromatic genome sequence.</title>
        <authorList>
            <person name="Celniker S.E."/>
            <person name="Wheeler D.A."/>
            <person name="Kronmiller B."/>
            <person name="Carlson J.W."/>
            <person name="Halpern A."/>
            <person name="Patel S."/>
            <person name="Adams M."/>
            <person name="Champe M."/>
            <person name="Dugan S.P."/>
            <person name="Frise E."/>
            <person name="Hodgson A."/>
            <person name="George R.A."/>
            <person name="Hoskins R.A."/>
            <person name="Laverty T."/>
            <person name="Muzny D.M."/>
            <person name="Nelson C.R."/>
            <person name="Pacleb J.M."/>
            <person name="Park S."/>
            <person name="Pfeiffer B.D."/>
            <person name="Richards S."/>
            <person name="Sodergren E.J."/>
            <person name="Svirskas R."/>
            <person name="Tabor P.E."/>
            <person name="Wan K."/>
            <person name="Stapleton M."/>
            <person name="Sutton G.G."/>
            <person name="Venter C."/>
            <person name="Weinstock G."/>
            <person name="Scherer S.E."/>
            <person name="Myers E.W."/>
            <person name="Gibbs R.A."/>
            <person name="Rubin G.M."/>
        </authorList>
    </citation>
    <scope>NUCLEOTIDE SEQUENCE [LARGE SCALE GENOMIC DNA]</scope>
    <source>
        <strain evidence="15">Berkeley</strain>
    </source>
</reference>
<dbReference type="InterPro" id="IPR002035">
    <property type="entry name" value="VWF_A"/>
</dbReference>
<evidence type="ECO:0000256" key="11">
    <source>
        <dbReference type="SAM" id="MobiDB-lite"/>
    </source>
</evidence>
<evidence type="ECO:0000256" key="5">
    <source>
        <dbReference type="ARBA" id="ARBA00022741"/>
    </source>
</evidence>
<accession>A8DYB0</accession>
<dbReference type="GO" id="GO:0005730">
    <property type="term" value="C:nucleolus"/>
    <property type="evidence" value="ECO:0007669"/>
    <property type="project" value="UniProtKB-SubCell"/>
</dbReference>
<protein>
    <recommendedName>
        <fullName evidence="4 9">Midasin</fullName>
    </recommendedName>
</protein>
<dbReference type="BioGRID-ORCS" id="36268">
    <property type="hits" value="0 hits in 1 CRISPR screen"/>
</dbReference>
<dbReference type="FlyBase" id="FBgn0033661">
    <property type="gene designation" value="CG13185"/>
</dbReference>
<keyword evidence="16" id="KW-1267">Proteomics identification</keyword>
<dbReference type="CDD" id="cd00009">
    <property type="entry name" value="AAA"/>
    <property type="match status" value="1"/>
</dbReference>
<dbReference type="InterPro" id="IPR036465">
    <property type="entry name" value="vWFA_dom_sf"/>
</dbReference>
<dbReference type="GO" id="GO:0032991">
    <property type="term" value="C:protein-containing complex"/>
    <property type="evidence" value="ECO:0007669"/>
    <property type="project" value="UniProtKB-ARBA"/>
</dbReference>
<reference evidence="13 15" key="3">
    <citation type="journal article" date="2002" name="Genome Biol.">
        <title>Annotation of the Drosophila melanogaster euchromatic genome: a systematic review.</title>
        <authorList>
            <person name="Misra S."/>
            <person name="Crosby M.A."/>
            <person name="Mungall C.J."/>
            <person name="Matthews B.B."/>
            <person name="Campbell K.S."/>
            <person name="Hradecky P."/>
            <person name="Huang Y."/>
            <person name="Kaminker J.S."/>
            <person name="Millburn G.H."/>
            <person name="Prochnik S.E."/>
            <person name="Smith C.D."/>
            <person name="Tupy J.L."/>
            <person name="Whitfied E.J."/>
            <person name="Bayraktaroglu L."/>
            <person name="Berman B.P."/>
            <person name="Bettencourt B.R."/>
            <person name="Celniker S.E."/>
            <person name="de Grey A.D."/>
            <person name="Drysdale R.A."/>
            <person name="Harris N.L."/>
            <person name="Richter J."/>
            <person name="Russo S."/>
            <person name="Schroeder A.J."/>
            <person name="Shu S.Q."/>
            <person name="Stapleton M."/>
            <person name="Yamada C."/>
            <person name="Ashburner M."/>
            <person name="Gelbart W.M."/>
            <person name="Rubin G.M."/>
            <person name="Lewis S.E."/>
        </authorList>
    </citation>
    <scope>GENOME REANNOTATION</scope>
    <source>
        <strain evidence="15">Berkeley</strain>
    </source>
</reference>
<dbReference type="RefSeq" id="NP_001097279.2">
    <property type="nucleotide sequence ID" value="NM_001103809.3"/>
</dbReference>
<feature type="compositionally biased region" description="Basic and acidic residues" evidence="11">
    <location>
        <begin position="4625"/>
        <end position="4675"/>
    </location>
</feature>
<evidence type="ECO:0000256" key="2">
    <source>
        <dbReference type="ARBA" id="ARBA00004642"/>
    </source>
</evidence>
<sequence>MEVNVSKLRLGAQRLLELTANESEDNVFSQSLQKFIKKQKYVPQDVERLFRSLSEQLPLPAYTVPIAASFEEQLLLLLSMALRWDSASQRFHTYQLECVALSKLMNFSLDAQRFAKSYFHDKPAPFEKQQSNGSLPSKKSKNGNHAADNLDDLELIKCCFQLLKSDTPYFRELWDWSSFIATYTHNSSSPKTQLYCNYIVAMLTNMSAPQLNSLNEKISTKTRLEFDQEREQAWNTARNTLCSYTPDASDQLLNLHLHGINKSVTNIEGVLLPTFNEENLEFYASTDGCYDRIVKVDSTVVNLRSIALGVAAAKPICLSGPVGCGKTTLIEYLARKTGRICPKPNEIESREKALKKAEEEEQLLTPKKKAKTTGSKRKLEEVPLEELLDLGETTKKSGFLRIQLGDQTDSKMLLGQYRCTDVPGEFVWLPGVLTQAVMHGYWLLLEDLDAATQDTYTILSSLLERQCLSVPGFRDSVKIEPGFQLFVTVRTNKSASNSSQKSLYSLLDKYLYTINILPLSRNELCKMVSINYPKLSTVANRIVDVFLTFSSGNHTSADNLRQQESGDKADNTEQYVALPFEQVPLTSSPNSGRLVSTRDLVKLCHRSNPQFSVTSSECAYFVFQNAVDVFCSYLPQSKEKVTLITSIGAKLGIIRSRCEHFANEYKPDVEFGLEHIKIGRASLLAKSDLNNSENEDISEQDLKRQKLSQQTRRAIGKVSNKRTTFSFTRLASCILERIAVCVTHSEPVLLVGETGVGKTSSVQYLAERTEHKLVVVNMNNQSDVSDLVGGFKPVELNYVLAPLRNEFEYLLCETFNQEKNLQFLRLFATHYNSGRHAVIIRTMINICLQVAKNPELKANKLLPRWQTLREKLQKLQMQLDKSINISFAFIPGSLVNCISNGDWVLLDEINLASAETLECLSTILEPEGSVVLLERGDFTPVKRHPDFRIFACMNPNTDIGKKDLPVGIRNRFTEFFVDELTTDADLSLLVSDYLANTGIQRKSVHNIVQLYKSLRKLSELQLNDGLGNRPVYSLRTLCRSLRICARNLCGSIERNLYESFCLSFLTQLDPNSHHVVLLLIQNALLSNVKAILSKQLPQLGENYLDFEGYWIQPGNLEPQPCTHYILTESVKKNLKDLARIISIGKLPILLQGPTSAGKTSLIDYVARRSGNRCLRINNHEHTDLQEYIGTYAADLDGKLTFREGVLVQAMRHGFWIILDELNLASTDILEALNRVLDDNRELYIAETQTLVKAHPNFMLFATQNPPGLYGGRKTLSRAFKNRFIELHFADIPREELETILEKRCFIPPTYARKMVQCMTQLQQHRKNTSKQVFTLRDLFRWGNRYTHADKSLHDDNRYDWNQHLVEEGYLVLSSKVRSQEEHELIEKTLFANFRKKLDLQTLFDIQTDRESSSMVSRKILDAIRNFKLRDDIVWTRNMTRMAVVTAKALEFDEPVLLVGPTGCGKTTVCQLLASIADVQLRILNCHMHTEGADFLGGLRPCRGKESTQLFEWADGPLIYAMQEGSYFMADEISLAEDSVLERLNCILEPERTVLLAEKGGISELDASPDFVVQAKSGFQFLATMNPGGDFGKKELSPALRNRFTEVWCLPSDNKEDLIEIAYNCMRRQKEHENQAINTHKVAEYLVDVVLHIRDTNDKFKFSVRDILAWANYMVSNAKLSFAEQAIFGLETIFLDALEMLPHESQEQVELLKSNIVKQAIKQASLILQEKFTLEELSEKRGTEVELNECRFGIRPFFIDVNQERLTSAKEDFLFDAPTTKQNLFRLLSALSLQKPVLLEGPPGVGKTSIVESIGSAIGYQIVRINLCEHTDLADLFGTDLPAEDNLLESNTAATERQIRSFVWRDGPLLAALKAKNTWILLDELNLAPQSVLEGLNAVLDHRGEVYIPELNKSFHLAGSTRIFACQNPLKQGGGRKGLPQSFLNRFTKVYLRKLSTEDLLHVVTEKYGKYFDQLNAYFLELLDQKAEGNLFEIYSGKESSCKSDSFDLGARLVRFSEQLDRGVASMEFGYKGGPYEFNLRDILRWCDLLHNPQTGYILGASPSSFQAAFKDFLLTLYERMQLVYYQRMRCDQDKSYIRNVFSTVFLCDAEYLNQVSNDVALYWTADKVYLNDVVLSRKQADVLDLVNRQEQSPLLLDSQRQQLKQIIETVHMEKPLLLCGSTDSGKTKLIDALCVLSNRLCNTDIIDDSVTGSFQQIDLNRHLEIIYKKVETLVFSCVQRAFVLHTQSEFVEQLWNNWSMYNKLAKVTTEAQQHSVLDELKLFSERLGSLGKIIEVLEATPQNCQVRALQQLAEIKSQLLLLQTYIKTADSLNTGGSFEWVDSQIVTSLKCGQYILLEHVNLCSSAVLDRLNPVFEPNGSLLIAEKGISAQDSAEVVYKSTNFRAFLTVDPKNGELSRAMRNRCVELSLSRDTYSVDDLRAFVHEQGVREMEAIDCILRVHKGLSQLTEFNNYSISHLTQFAFLSAAYRRIGYELKRAIYVAAMEVYVYSANTDLMGYGLSYYQNKLREVVLAQTEVFEEVAVIQEDFLSDVILNSGNLNSLTLIKRQAVALKVLLDGYTEGKIPQKLLASLFHEMEKLKLDQRNPQKLIRHFLYMLYESSAIGDLELRHLYLQPWLSKDTAFQELSQNLYNCLQKRSNTDTGTLANLPWNRKLIPRLRDYSTAESNSELNPLNLSALLLARLVVDIIPVSSVTTVQQMNALQYSQALCKKQVTEKYANHLLANFSSFLEVLHTSLLEDLETADLDLPQYAHLVTRFHWFNRILATAQQKLLYNNELHVPLMHKLVLHFQWLEKHLLVPLIELTAKSGCARMLTIQDRTLKIKKYIEETRRPLNVTCKIYSKQFTQFQPYYQDQQIQRHIELDDLEKLLSVVPSYGNLELSSWLKRWLLLQTDDANKWRSFLRKHTNGFQPKAFEISGSLRNETLQSHLQKLQTTLKEAQENSAEIEMDLELDLNSIKTLLEAETEESESYIHPDGIPTNTPKLLIAALRELFMERLLTGTLRDDFDEQVNPLYADQLLTLNSNLWHCLKTLESANRTEITNAWIELKNEVNELQNYDEFAVLLEKIGGGYKGLRSYQRQYRNSVQCYQLENLSTRLDCVQGPSEEGSTDISSQFCYRGPALSGVILSLICQPNGQLRSVPLSELLEWRSALQQTRHLIWENSQLLTSRYSGEVNNLLQAKENARQLLKELEYVRKLSEKEQKANQGFENCAKELEKMIEKLEKEENNNASMTKDFEVSLTNALVGAIELCLLTNTPLIDPVEKNRLKNEYIAEDIDCLSTLTTAYDFMKIAMKYRHFGEEIYSELELRLRTALQRQQQLSQKLALRSEKCLYASLVQDITHFLHSNGDCESLYKLFQLIHSEWENFQGLHVATSAQLKSSIEVLGKLDLWLANAQRFVHHTLSRYSAYYQDFVEPIKCSVNQLRFGLESLKVIFTRVQQAGSVSQAEQMQQTIGDIVQFPSQHPLVIRNSRLYGLLAELPHSEYEYFRLLKAKLSELSNYIALGRVIDETTFAAYDDALSICNQTWQQEEHRRCQLKAEAESLYVTKTKGGVDSEELIEMQEIEHNFPTNLDEDFAEFVSQPTLEQVLKLDKKASAKDKQSQIVVEEDYAFLARNFIDVMTRHTQVYYKEQPKSSKELELHLLAPYQARFQVFANLHGHYKTALGSSLEERACNGLAFGLALQQKQLRDIELEEGVSSSPYDFYKDSNISEIQSCLDVMERIEKRVLEQLEQYPEHAGLADIKLVISRIRRLPAHAPVVRFNTGFQLLRQKLALWNEVAHRNNNLVSEEIEVAEFVQRWTRLELQHWRNCLGQTAAQVELQAYRYWFFIYNLLQQFIHQKQLDHSYTDIKLAEQRFAQDHLLDAQDLGESQRLELAQVVRILRQFVEASCYGDFHIRLQLLQGFELYLHNVERAGKINGLPPLIAALHNLQLYFSQFAGEIADSAKLRRSPIEKKLKEFVKIQSYSKDLSYFSMRNSVASVHRNLNKFLKEYRLSIQEKISEVFQPKDSTAKDYTFGTDKGKGLRNYNKIKYLHTERQQFVASEKLLEKFAIQEEFLSDNTLLQRLDKHFRTARHVVKETLGQVPYGELITELDDLLASQLERCEHLRSLNVDRSKERPQQKQEAKQILQQKRKALTDLFKMLHRLGANYKTGLLELSLRNEFEDFQLPPYSIRSMLPRLHPTAQQLDEHLDLYYMKSVFKLKLLQNIMLTPLSELGPPNIERIKGFAVDLFLLVQQQREHLSGSTKELHELRNSLDSLRKLAEIIPQADINPSTLNFVKSADIAMEIKQHLRQIHYVLKQWKLLLSCAPSSFIEESENRLLVRKISLAQSELHSLCIQILNSSQELLNELNNANLEYLSSEKCVTYQKSYAEIQENIKKTLELLRTGQNDYLPLAQPIVELLDSVQLKNHTEIAPEAIDLANADTELANIAHSVLMSMQKIYKHHVKTDEVNQNGEAKEQDEESKEALQEQHLKKCLTGELTSDWQQLSLPRVLGKLSNVLLVLKHSHFEGKDKLLCVRRAIGLLPVLEQYQLLADYLLLQQLATHKVSAKMLSIVLTVFVEIGSKGFCVPPDLMQDEEGQSKQESKNGEGFGLEDGTGENDASDKIESEDQLDDAKRPEDRKDEGDKQEPDCKEEKGIEMSDDFDAKMQDVEKPEEDDSGESEEEEDLNKEMGETEEGAEKLDDQIWGDDEEEKPEEEQEPDMNEEDQGKGSKDEKDAHNDLDTKNDAAKEDGKDEHEKDGLDATNEPSGEDKRKEQAKDIDDMKDPEMDEEQTNAMHNELEEPPEPEEMDLGDMNNVDEGHDDQDEQPTDENPFDIDAMKENMQPAEEPEADGDDEHDANEEGDPQSDGSDSEEDEAGTEAKPAEEDHGEGEEATPEDEKDEAETQKRGELEDEDDSKPEDSPEDSKEEKEEKREEKPEEHSQSKDKASKEENVQSMPETDQSSSADQVQQPQDPDIKQDQKLDEQETGEEKDGVGQAENDADDGGHQGVAETQETVSQEDRKNERQTQEKRKQGRTNEERSLGEAEQNKLKQLKTIDQLKDSKESDDAEQEKPEPMDQTEAEEYQHVKEPKNSDKTTLDNATEEQSKKIQHQEDEPPNEEEIEAENVDELMEAEEPAVDPEDDAELEQLGAEKTEQKSDKPSKTEKSKEQLETPEGMEIEGEVVLTMTVPRSSETTAHSNSEILLDKSSHAEDLSSAEQIELRQQYQKQLTTFRVAQPEHEDYETWQGISNRMTQNARELCEQLRLILEPTKCTRLKGDYRTGRRINMKKIIPYIASQFRKDKIWLRRTKPAQRDYKITIAIDDSKSMHHNNSKTLTLEAISLVSQALTLLESGRLSIVSFGEAPQIILNHTEQFDGPRLVNALNFAQDKTKIAGLLNFIRTANAEESGTGGDNGLFENLLLILSDGRNIFSEGAQNVKNAIKLARLQRIFLVYIIIDNPDNKNSILDIQHVAVNADGSVNINSYLDSFPFPYYVIVRDLNQLPLVLSEAMRQWFELVNSE</sequence>
<dbReference type="InterPro" id="IPR041190">
    <property type="entry name" value="Midasin_AAA_lid_5"/>
</dbReference>
<dbReference type="SUPFAM" id="SSF52540">
    <property type="entry name" value="P-loop containing nucleoside triphosphate hydrolases"/>
    <property type="match status" value="6"/>
</dbReference>
<feature type="compositionally biased region" description="Basic and acidic residues" evidence="11">
    <location>
        <begin position="5023"/>
        <end position="5054"/>
    </location>
</feature>
<dbReference type="STRING" id="7227.FBpp0302006"/>
<feature type="region of interest" description="Disordered" evidence="11">
    <location>
        <begin position="4594"/>
        <end position="5184"/>
    </location>
</feature>
<name>A8DYB0_DROME</name>
<dbReference type="HOGENOM" id="CLU_000050_0_2_1"/>
<dbReference type="Proteomes" id="UP000000803">
    <property type="component" value="Chromosome 2R"/>
</dbReference>
<evidence type="ECO:0000256" key="9">
    <source>
        <dbReference type="PIRNR" id="PIRNR010340"/>
    </source>
</evidence>
<keyword evidence="10" id="KW-0175">Coiled coil</keyword>